<sequence>MEQDEKLTIFRTCIPREMKKMNPSKNSVSHGAGTLSSVLPAWLYHDE</sequence>
<accession>A0A917S6G6</accession>
<organism evidence="1 2">
    <name type="scientific">Sporolactobacillus putidus</name>
    <dbReference type="NCBI Taxonomy" id="492735"/>
    <lineage>
        <taxon>Bacteria</taxon>
        <taxon>Bacillati</taxon>
        <taxon>Bacillota</taxon>
        <taxon>Bacilli</taxon>
        <taxon>Bacillales</taxon>
        <taxon>Sporolactobacillaceae</taxon>
        <taxon>Sporolactobacillus</taxon>
    </lineage>
</organism>
<evidence type="ECO:0000313" key="2">
    <source>
        <dbReference type="Proteomes" id="UP000654670"/>
    </source>
</evidence>
<dbReference type="Proteomes" id="UP000654670">
    <property type="component" value="Unassembled WGS sequence"/>
</dbReference>
<proteinExistence type="predicted"/>
<reference evidence="1" key="1">
    <citation type="journal article" date="2014" name="Int. J. Syst. Evol. Microbiol.">
        <title>Complete genome sequence of Corynebacterium casei LMG S-19264T (=DSM 44701T), isolated from a smear-ripened cheese.</title>
        <authorList>
            <consortium name="US DOE Joint Genome Institute (JGI-PGF)"/>
            <person name="Walter F."/>
            <person name="Albersmeier A."/>
            <person name="Kalinowski J."/>
            <person name="Ruckert C."/>
        </authorList>
    </citation>
    <scope>NUCLEOTIDE SEQUENCE</scope>
    <source>
        <strain evidence="1">JCM 15325</strain>
    </source>
</reference>
<reference evidence="1" key="2">
    <citation type="submission" date="2020-09" db="EMBL/GenBank/DDBJ databases">
        <authorList>
            <person name="Sun Q."/>
            <person name="Ohkuma M."/>
        </authorList>
    </citation>
    <scope>NUCLEOTIDE SEQUENCE</scope>
    <source>
        <strain evidence="1">JCM 15325</strain>
    </source>
</reference>
<dbReference type="EMBL" id="BMOK01000010">
    <property type="protein sequence ID" value="GGL58439.1"/>
    <property type="molecule type" value="Genomic_DNA"/>
</dbReference>
<protein>
    <submittedName>
        <fullName evidence="1">Uncharacterized protein</fullName>
    </submittedName>
</protein>
<comment type="caution">
    <text evidence="1">The sequence shown here is derived from an EMBL/GenBank/DDBJ whole genome shotgun (WGS) entry which is preliminary data.</text>
</comment>
<keyword evidence="2" id="KW-1185">Reference proteome</keyword>
<evidence type="ECO:0000313" key="1">
    <source>
        <dbReference type="EMBL" id="GGL58439.1"/>
    </source>
</evidence>
<dbReference type="AlphaFoldDB" id="A0A917S6G6"/>
<name>A0A917S6G6_9BACL</name>
<gene>
    <name evidence="1" type="ORF">GCM10007968_23090</name>
</gene>
<dbReference type="RefSeq" id="WP_188803512.1">
    <property type="nucleotide sequence ID" value="NZ_BMOK01000010.1"/>
</dbReference>